<name>A0AAI8KCC5_9PSED</name>
<protein>
    <submittedName>
        <fullName evidence="1">Uncharacterized protein</fullName>
    </submittedName>
</protein>
<dbReference type="RefSeq" id="WP_116888567.1">
    <property type="nucleotide sequence ID" value="NZ_CP031641.1"/>
</dbReference>
<keyword evidence="2" id="KW-1185">Reference proteome</keyword>
<accession>A0AAI8KCC5</accession>
<gene>
    <name evidence="1" type="ORF">DZC75_13530</name>
</gene>
<organism evidence="1 2">
    <name type="scientific">Pseudomonas parafulva</name>
    <dbReference type="NCBI Taxonomy" id="157782"/>
    <lineage>
        <taxon>Bacteria</taxon>
        <taxon>Pseudomonadati</taxon>
        <taxon>Pseudomonadota</taxon>
        <taxon>Gammaproteobacteria</taxon>
        <taxon>Pseudomonadales</taxon>
        <taxon>Pseudomonadaceae</taxon>
        <taxon>Pseudomonas</taxon>
    </lineage>
</organism>
<dbReference type="EMBL" id="CP031641">
    <property type="protein sequence ID" value="AXO88971.1"/>
    <property type="molecule type" value="Genomic_DNA"/>
</dbReference>
<proteinExistence type="predicted"/>
<evidence type="ECO:0000313" key="2">
    <source>
        <dbReference type="Proteomes" id="UP000258127"/>
    </source>
</evidence>
<sequence length="146" mass="15644">MAEIDKNESITAVLQLAAQLTGVRYLALRKSNPSLWLGFMENRQIELSFHGQTTAVSQLEALDKLLGSGDPSLTSAPAKWTPQPLAAFGASTIEGLFTTPIHTIDGTKLGLLVAASDLPLGRLEAEAIQKNLKLVARLTASMRSVF</sequence>
<dbReference type="AlphaFoldDB" id="A0AAI8KCC5"/>
<dbReference type="Proteomes" id="UP000258127">
    <property type="component" value="Chromosome"/>
</dbReference>
<evidence type="ECO:0000313" key="1">
    <source>
        <dbReference type="EMBL" id="AXO88971.1"/>
    </source>
</evidence>
<reference evidence="1 2" key="1">
    <citation type="submission" date="2018-08" db="EMBL/GenBank/DDBJ databases">
        <authorList>
            <person name="Lee Y."/>
            <person name="Kakembo D."/>
        </authorList>
    </citation>
    <scope>NUCLEOTIDE SEQUENCE [LARGE SCALE GENOMIC DNA]</scope>
    <source>
        <strain evidence="1 2">JBCS1880</strain>
    </source>
</reference>